<name>N6Y659_THAL4</name>
<dbReference type="Gene3D" id="3.40.47.10">
    <property type="match status" value="1"/>
</dbReference>
<comment type="similarity">
    <text evidence="2 7">Belongs to the thiolase-like superfamily. Thiolase family.</text>
</comment>
<dbReference type="GO" id="GO:0010124">
    <property type="term" value="P:phenylacetate catabolic process"/>
    <property type="evidence" value="ECO:0007669"/>
    <property type="project" value="TreeGrafter"/>
</dbReference>
<evidence type="ECO:0000256" key="7">
    <source>
        <dbReference type="RuleBase" id="RU003557"/>
    </source>
</evidence>
<feature type="active site" description="Proton acceptor" evidence="6">
    <location>
        <position position="385"/>
    </location>
</feature>
<dbReference type="GO" id="GO:0005737">
    <property type="term" value="C:cytoplasm"/>
    <property type="evidence" value="ECO:0007669"/>
    <property type="project" value="UniProtKB-ARBA"/>
</dbReference>
<dbReference type="InterPro" id="IPR002155">
    <property type="entry name" value="Thiolase"/>
</dbReference>
<reference evidence="10 11" key="1">
    <citation type="submission" date="2012-09" db="EMBL/GenBank/DDBJ databases">
        <title>Draft Genome Sequences of 6 Strains from Genus Thauera.</title>
        <authorList>
            <person name="Liu B."/>
            <person name="Shapleigh J.P."/>
            <person name="Frostegard A.H."/>
        </authorList>
    </citation>
    <scope>NUCLEOTIDE SEQUENCE [LARGE SCALE GENOMIC DNA]</scope>
    <source>
        <strain evidence="11">47Lol / DSM 12138</strain>
    </source>
</reference>
<dbReference type="EC" id="2.3.1.16" evidence="5"/>
<keyword evidence="4 7" id="KW-0012">Acyltransferase</keyword>
<dbReference type="InterPro" id="IPR016039">
    <property type="entry name" value="Thiolase-like"/>
</dbReference>
<keyword evidence="11" id="KW-1185">Reference proteome</keyword>
<evidence type="ECO:0000256" key="4">
    <source>
        <dbReference type="ARBA" id="ARBA00023315"/>
    </source>
</evidence>
<dbReference type="PANTHER" id="PTHR43853:SF21">
    <property type="entry name" value="STEROID 3-KETOACYL-COA THIOLASE"/>
    <property type="match status" value="1"/>
</dbReference>
<sequence length="399" mass="41736">MSKQIQDAYIVAALRTPVARRNGAFRHVRPDDMLAAVLRELAARVPNLDCNEIGDVITGCAMPEAEQGMNVSRIGLLLAGLPDAVPGITINRFCASGLQAVADAASRIRLGEADVMIAAGTESMSAMPQIMGNKVSLNPAIFAHAENIDIAYGMGLTAERVAAQWNVSREDQDAFAAESHRRACAAIAEGRFDAETLPYAVKSHVPGEGGTVRIVERLVSRDEGPRPDSTVDRLAKLKPVFAARGSVTAGNSSQMSDGAAAVLLMSEAAVKRYNVAPIARFAGYAVAGVPPEVMGIGPVEAIPRALKRAGLGMGDIGWTELNEAFAAQALAVMRQLDIDPARVNPLGGAIALGHPLGATGAIRTATLMAAMQRDPGLRYGMISMCIGTGMGAAGVFERV</sequence>
<dbReference type="RefSeq" id="WP_004334869.1">
    <property type="nucleotide sequence ID" value="NZ_AMXE01000011.1"/>
</dbReference>
<dbReference type="EMBL" id="AMXE01000011">
    <property type="protein sequence ID" value="ENO89696.1"/>
    <property type="molecule type" value="Genomic_DNA"/>
</dbReference>
<feature type="domain" description="Thiolase C-terminal" evidence="9">
    <location>
        <begin position="276"/>
        <end position="398"/>
    </location>
</feature>
<evidence type="ECO:0000256" key="3">
    <source>
        <dbReference type="ARBA" id="ARBA00022679"/>
    </source>
</evidence>
<dbReference type="GO" id="GO:0003988">
    <property type="term" value="F:acetyl-CoA C-acyltransferase activity"/>
    <property type="evidence" value="ECO:0007669"/>
    <property type="project" value="UniProtKB-EC"/>
</dbReference>
<feature type="active site" description="Acyl-thioester intermediate" evidence="6">
    <location>
        <position position="94"/>
    </location>
</feature>
<evidence type="ECO:0000313" key="10">
    <source>
        <dbReference type="EMBL" id="ENO89696.1"/>
    </source>
</evidence>
<dbReference type="NCBIfam" id="NF006553">
    <property type="entry name" value="PRK09052.1"/>
    <property type="match status" value="1"/>
</dbReference>
<dbReference type="PROSITE" id="PS00737">
    <property type="entry name" value="THIOLASE_2"/>
    <property type="match status" value="1"/>
</dbReference>
<dbReference type="AlphaFoldDB" id="N6Y659"/>
<evidence type="ECO:0000259" key="9">
    <source>
        <dbReference type="Pfam" id="PF02803"/>
    </source>
</evidence>
<dbReference type="InterPro" id="IPR050215">
    <property type="entry name" value="Thiolase-like_sf_Thiolase"/>
</dbReference>
<dbReference type="GO" id="GO:0006635">
    <property type="term" value="P:fatty acid beta-oxidation"/>
    <property type="evidence" value="ECO:0007669"/>
    <property type="project" value="TreeGrafter"/>
</dbReference>
<comment type="caution">
    <text evidence="10">The sequence shown here is derived from an EMBL/GenBank/DDBJ whole genome shotgun (WGS) entry which is preliminary data.</text>
</comment>
<dbReference type="Proteomes" id="UP000013232">
    <property type="component" value="Unassembled WGS sequence"/>
</dbReference>
<dbReference type="STRING" id="1123367.GCA_000621305_03253"/>
<accession>N6Y659</accession>
<comment type="pathway">
    <text evidence="1">Lipid metabolism.</text>
</comment>
<dbReference type="CDD" id="cd00751">
    <property type="entry name" value="thiolase"/>
    <property type="match status" value="1"/>
</dbReference>
<dbReference type="eggNOG" id="COG0183">
    <property type="taxonomic scope" value="Bacteria"/>
</dbReference>
<dbReference type="InterPro" id="IPR020610">
    <property type="entry name" value="Thiolase_AS"/>
</dbReference>
<dbReference type="PANTHER" id="PTHR43853">
    <property type="entry name" value="3-KETOACYL-COA THIOLASE, PEROXISOMAL"/>
    <property type="match status" value="1"/>
</dbReference>
<dbReference type="InterPro" id="IPR020616">
    <property type="entry name" value="Thiolase_N"/>
</dbReference>
<dbReference type="InterPro" id="IPR020615">
    <property type="entry name" value="Thiolase_acyl_enz_int_AS"/>
</dbReference>
<dbReference type="PROSITE" id="PS00099">
    <property type="entry name" value="THIOLASE_3"/>
    <property type="match status" value="1"/>
</dbReference>
<evidence type="ECO:0000256" key="1">
    <source>
        <dbReference type="ARBA" id="ARBA00005189"/>
    </source>
</evidence>
<evidence type="ECO:0000256" key="2">
    <source>
        <dbReference type="ARBA" id="ARBA00010982"/>
    </source>
</evidence>
<organism evidence="10 11">
    <name type="scientific">Thauera linaloolentis (strain DSM 12138 / JCM 21573 / CCUG 41526 / CIP 105981 / IAM 15112 / NBRC 102519 / 47Lol)</name>
    <dbReference type="NCBI Taxonomy" id="1123367"/>
    <lineage>
        <taxon>Bacteria</taxon>
        <taxon>Pseudomonadati</taxon>
        <taxon>Pseudomonadota</taxon>
        <taxon>Betaproteobacteria</taxon>
        <taxon>Rhodocyclales</taxon>
        <taxon>Zoogloeaceae</taxon>
        <taxon>Thauera</taxon>
    </lineage>
</organism>
<dbReference type="SUPFAM" id="SSF53901">
    <property type="entry name" value="Thiolase-like"/>
    <property type="match status" value="2"/>
</dbReference>
<dbReference type="FunFam" id="3.40.47.10:FF:000010">
    <property type="entry name" value="Acetyl-CoA acetyltransferase (Thiolase)"/>
    <property type="match status" value="1"/>
</dbReference>
<dbReference type="OrthoDB" id="1402717at2"/>
<evidence type="ECO:0000313" key="11">
    <source>
        <dbReference type="Proteomes" id="UP000013232"/>
    </source>
</evidence>
<protein>
    <recommendedName>
        <fullName evidence="5">acetyl-CoA C-acyltransferase</fullName>
        <ecNumber evidence="5">2.3.1.16</ecNumber>
    </recommendedName>
</protein>
<feature type="domain" description="Thiolase N-terminal" evidence="8">
    <location>
        <begin position="9"/>
        <end position="267"/>
    </location>
</feature>
<keyword evidence="3 7" id="KW-0808">Transferase</keyword>
<dbReference type="InterPro" id="IPR020613">
    <property type="entry name" value="Thiolase_CS"/>
</dbReference>
<evidence type="ECO:0000256" key="5">
    <source>
        <dbReference type="ARBA" id="ARBA00024073"/>
    </source>
</evidence>
<dbReference type="NCBIfam" id="TIGR01930">
    <property type="entry name" value="AcCoA-C-Actrans"/>
    <property type="match status" value="1"/>
</dbReference>
<evidence type="ECO:0000259" key="8">
    <source>
        <dbReference type="Pfam" id="PF00108"/>
    </source>
</evidence>
<dbReference type="Pfam" id="PF00108">
    <property type="entry name" value="Thiolase_N"/>
    <property type="match status" value="1"/>
</dbReference>
<proteinExistence type="inferred from homology"/>
<evidence type="ECO:0000256" key="6">
    <source>
        <dbReference type="PIRSR" id="PIRSR000429-1"/>
    </source>
</evidence>
<dbReference type="PIRSF" id="PIRSF000429">
    <property type="entry name" value="Ac-CoA_Ac_transf"/>
    <property type="match status" value="1"/>
</dbReference>
<dbReference type="Pfam" id="PF02803">
    <property type="entry name" value="Thiolase_C"/>
    <property type="match status" value="1"/>
</dbReference>
<dbReference type="InterPro" id="IPR020617">
    <property type="entry name" value="Thiolase_C"/>
</dbReference>
<feature type="active site" description="Proton acceptor" evidence="6">
    <location>
        <position position="354"/>
    </location>
</feature>
<dbReference type="PROSITE" id="PS00098">
    <property type="entry name" value="THIOLASE_1"/>
    <property type="match status" value="1"/>
</dbReference>
<gene>
    <name evidence="10" type="ORF">C666_05270</name>
</gene>